<keyword evidence="9" id="KW-1185">Reference proteome</keyword>
<dbReference type="SUPFAM" id="SSF51735">
    <property type="entry name" value="NAD(P)-binding Rossmann-fold domains"/>
    <property type="match status" value="1"/>
</dbReference>
<dbReference type="PROSITE" id="PS00059">
    <property type="entry name" value="ADH_ZINC"/>
    <property type="match status" value="1"/>
</dbReference>
<dbReference type="SMART" id="SM00829">
    <property type="entry name" value="PKS_ER"/>
    <property type="match status" value="1"/>
</dbReference>
<evidence type="ECO:0000256" key="3">
    <source>
        <dbReference type="ARBA" id="ARBA00022723"/>
    </source>
</evidence>
<evidence type="ECO:0000256" key="5">
    <source>
        <dbReference type="ARBA" id="ARBA00023002"/>
    </source>
</evidence>
<evidence type="ECO:0000256" key="2">
    <source>
        <dbReference type="ARBA" id="ARBA00008072"/>
    </source>
</evidence>
<dbReference type="InterPro" id="IPR011032">
    <property type="entry name" value="GroES-like_sf"/>
</dbReference>
<dbReference type="Pfam" id="PF00107">
    <property type="entry name" value="ADH_zinc_N"/>
    <property type="match status" value="1"/>
</dbReference>
<dbReference type="InterPro" id="IPR013149">
    <property type="entry name" value="ADH-like_C"/>
</dbReference>
<gene>
    <name evidence="8" type="ORF">WDU99_06885</name>
</gene>
<dbReference type="Pfam" id="PF08240">
    <property type="entry name" value="ADH_N"/>
    <property type="match status" value="1"/>
</dbReference>
<evidence type="ECO:0000256" key="1">
    <source>
        <dbReference type="ARBA" id="ARBA00001947"/>
    </source>
</evidence>
<comment type="caution">
    <text evidence="8">The sequence shown here is derived from an EMBL/GenBank/DDBJ whole genome shotgun (WGS) entry which is preliminary data.</text>
</comment>
<keyword evidence="5" id="KW-0560">Oxidoreductase</keyword>
<reference evidence="8 9" key="1">
    <citation type="submission" date="2024-02" db="EMBL/GenBank/DDBJ databases">
        <authorList>
            <person name="Saticioglu I.B."/>
        </authorList>
    </citation>
    <scope>NUCLEOTIDE SEQUENCE [LARGE SCALE GENOMIC DNA]</scope>
    <source>
        <strain evidence="8 9">Mu-80</strain>
    </source>
</reference>
<dbReference type="PANTHER" id="PTHR43161">
    <property type="entry name" value="SORBITOL DEHYDROGENASE"/>
    <property type="match status" value="1"/>
</dbReference>
<comment type="cofactor">
    <cofactor evidence="1 6">
        <name>Zn(2+)</name>
        <dbReference type="ChEBI" id="CHEBI:29105"/>
    </cofactor>
</comment>
<accession>A0ABU8LBF2</accession>
<dbReference type="Gene3D" id="3.40.50.720">
    <property type="entry name" value="NAD(P)-binding Rossmann-like Domain"/>
    <property type="match status" value="1"/>
</dbReference>
<organism evidence="8 9">
    <name type="scientific">Microbacterium bandirmense</name>
    <dbReference type="NCBI Taxonomy" id="3122050"/>
    <lineage>
        <taxon>Bacteria</taxon>
        <taxon>Bacillati</taxon>
        <taxon>Actinomycetota</taxon>
        <taxon>Actinomycetes</taxon>
        <taxon>Micrococcales</taxon>
        <taxon>Microbacteriaceae</taxon>
        <taxon>Microbacterium</taxon>
    </lineage>
</organism>
<evidence type="ECO:0000313" key="8">
    <source>
        <dbReference type="EMBL" id="MEJ1088038.1"/>
    </source>
</evidence>
<dbReference type="InterPro" id="IPR002328">
    <property type="entry name" value="ADH_Zn_CS"/>
</dbReference>
<evidence type="ECO:0000259" key="7">
    <source>
        <dbReference type="SMART" id="SM00829"/>
    </source>
</evidence>
<feature type="domain" description="Enoyl reductase (ER)" evidence="7">
    <location>
        <begin position="7"/>
        <end position="338"/>
    </location>
</feature>
<dbReference type="SUPFAM" id="SSF50129">
    <property type="entry name" value="GroES-like"/>
    <property type="match status" value="1"/>
</dbReference>
<comment type="similarity">
    <text evidence="2 6">Belongs to the zinc-containing alcohol dehydrogenase family.</text>
</comment>
<dbReference type="Gene3D" id="3.90.180.10">
    <property type="entry name" value="Medium-chain alcohol dehydrogenases, catalytic domain"/>
    <property type="match status" value="1"/>
</dbReference>
<name>A0ABU8LBF2_9MICO</name>
<protein>
    <submittedName>
        <fullName evidence="8">Zinc-binding dehydrogenase</fullName>
    </submittedName>
</protein>
<dbReference type="RefSeq" id="WP_337331707.1">
    <property type="nucleotide sequence ID" value="NZ_JBBDGM010000005.1"/>
</dbReference>
<evidence type="ECO:0000256" key="4">
    <source>
        <dbReference type="ARBA" id="ARBA00022833"/>
    </source>
</evidence>
<proteinExistence type="inferred from homology"/>
<dbReference type="InterPro" id="IPR036291">
    <property type="entry name" value="NAD(P)-bd_dom_sf"/>
</dbReference>
<dbReference type="EMBL" id="JBBDGM010000005">
    <property type="protein sequence ID" value="MEJ1088038.1"/>
    <property type="molecule type" value="Genomic_DNA"/>
</dbReference>
<evidence type="ECO:0000313" key="9">
    <source>
        <dbReference type="Proteomes" id="UP001371224"/>
    </source>
</evidence>
<dbReference type="PANTHER" id="PTHR43161:SF23">
    <property type="entry name" value="(R,R)-BUTANEDIOL DEHYDROGENASE-RELATED"/>
    <property type="match status" value="1"/>
</dbReference>
<sequence>MRALVLESFGKLAVADLDEPSADADEVKVRIIATGICGSDLHGYSGANGRRAPGQVMGHETVGVVSAVGPDVTRDDISPGTIVTVNPVVIPREGIEEFTGREQHHPEKWVLGVAQEVVSAFAEYIVVPERNVVPLPYTMPVLFGALVEPLAVAVNAVRRAGITKDDAVLVLGGGPIGQSVILALQMAGVERILVTEVLPERRDLLTALGATVINPTAEPVNEAVRRILGRPADAAIDAVGASPTVNDALSSIKLGGRVCLVGMGQTELTIDAFSVSTAERSIVGSFTYANSDFQAAADWLAGAPGKAALLISRTVDMDGADDAFRSLEEHPTSGKVLVVLTPSLVAEGVIAERNEVLT</sequence>
<keyword evidence="3 6" id="KW-0479">Metal-binding</keyword>
<dbReference type="PRINTS" id="PR00420">
    <property type="entry name" value="RNGMNOXGNASE"/>
</dbReference>
<keyword evidence="4 6" id="KW-0862">Zinc</keyword>
<dbReference type="Proteomes" id="UP001371224">
    <property type="component" value="Unassembled WGS sequence"/>
</dbReference>
<evidence type="ECO:0000256" key="6">
    <source>
        <dbReference type="RuleBase" id="RU361277"/>
    </source>
</evidence>
<dbReference type="InterPro" id="IPR020843">
    <property type="entry name" value="ER"/>
</dbReference>
<dbReference type="InterPro" id="IPR013154">
    <property type="entry name" value="ADH-like_N"/>
</dbReference>